<dbReference type="SUPFAM" id="SSF55608">
    <property type="entry name" value="Homing endonucleases"/>
    <property type="match status" value="1"/>
</dbReference>
<dbReference type="EMBL" id="LAZR01036092">
    <property type="protein sequence ID" value="KKL25767.1"/>
    <property type="molecule type" value="Genomic_DNA"/>
</dbReference>
<sequence>MSDKDIKSDHSQISKGDIFTIPISDNNPLWRVRAYVIGFLLADGTIRTKPYELAAAQNSKDRDILYNINKGLGGKINGPDDDDKYYLNVYNKNLVLKLTEYGMVKAHSKKIVAESLLSPDFITKGVNGQTLIRDFIRGFYEGDGWITGSYVRGDTSFRIDGPLNFLNALKDLITQEIPEISSFITSEKKQYCIRGDKRYRIFSKLRIYKKGYGFYKLTPTDLERGEIKVLEHPWLKILHFAGNFNCIRFFNWMYENNDSFDSFEIEGIKICGKRKFRKALSILGDEKHRKEKLAPDWKDVLPDIIPLLEPRFYRAKEIMALTNNKLQKKLESLD</sequence>
<reference evidence="1" key="1">
    <citation type="journal article" date="2015" name="Nature">
        <title>Complex archaea that bridge the gap between prokaryotes and eukaryotes.</title>
        <authorList>
            <person name="Spang A."/>
            <person name="Saw J.H."/>
            <person name="Jorgensen S.L."/>
            <person name="Zaremba-Niedzwiedzka K."/>
            <person name="Martijn J."/>
            <person name="Lind A.E."/>
            <person name="van Eijk R."/>
            <person name="Schleper C."/>
            <person name="Guy L."/>
            <person name="Ettema T.J."/>
        </authorList>
    </citation>
    <scope>NUCLEOTIDE SEQUENCE</scope>
</reference>
<accession>A0A0F9CH77</accession>
<proteinExistence type="predicted"/>
<gene>
    <name evidence="1" type="ORF">LCGC14_2402010</name>
</gene>
<evidence type="ECO:0008006" key="2">
    <source>
        <dbReference type="Google" id="ProtNLM"/>
    </source>
</evidence>
<comment type="caution">
    <text evidence="1">The sequence shown here is derived from an EMBL/GenBank/DDBJ whole genome shotgun (WGS) entry which is preliminary data.</text>
</comment>
<evidence type="ECO:0000313" key="1">
    <source>
        <dbReference type="EMBL" id="KKL25767.1"/>
    </source>
</evidence>
<dbReference type="AlphaFoldDB" id="A0A0F9CH77"/>
<organism evidence="1">
    <name type="scientific">marine sediment metagenome</name>
    <dbReference type="NCBI Taxonomy" id="412755"/>
    <lineage>
        <taxon>unclassified sequences</taxon>
        <taxon>metagenomes</taxon>
        <taxon>ecological metagenomes</taxon>
    </lineage>
</organism>
<dbReference type="InterPro" id="IPR027434">
    <property type="entry name" value="Homing_endonucl"/>
</dbReference>
<dbReference type="Gene3D" id="3.10.28.10">
    <property type="entry name" value="Homing endonucleases"/>
    <property type="match status" value="1"/>
</dbReference>
<protein>
    <recommendedName>
        <fullName evidence="2">DOD-type homing endonuclease domain-containing protein</fullName>
    </recommendedName>
</protein>
<name>A0A0F9CH77_9ZZZZ</name>